<protein>
    <submittedName>
        <fullName evidence="1">Uncharacterized protein</fullName>
    </submittedName>
</protein>
<organism evidence="1 2">
    <name type="scientific">Leptosia nina</name>
    <dbReference type="NCBI Taxonomy" id="320188"/>
    <lineage>
        <taxon>Eukaryota</taxon>
        <taxon>Metazoa</taxon>
        <taxon>Ecdysozoa</taxon>
        <taxon>Arthropoda</taxon>
        <taxon>Hexapoda</taxon>
        <taxon>Insecta</taxon>
        <taxon>Pterygota</taxon>
        <taxon>Neoptera</taxon>
        <taxon>Endopterygota</taxon>
        <taxon>Lepidoptera</taxon>
        <taxon>Glossata</taxon>
        <taxon>Ditrysia</taxon>
        <taxon>Papilionoidea</taxon>
        <taxon>Pieridae</taxon>
        <taxon>Pierinae</taxon>
        <taxon>Leptosia</taxon>
    </lineage>
</organism>
<proteinExistence type="predicted"/>
<sequence length="80" mass="9360">MRVSPHSEEIARMSRGSFDMKHALECERIAAERSPSIRLTLSQFFRDKKTSKSDRSIRFIAINRSRRPGAREKLHLRCSE</sequence>
<reference evidence="1 2" key="1">
    <citation type="submission" date="2023-11" db="EMBL/GenBank/DDBJ databases">
        <authorList>
            <person name="Okamura Y."/>
        </authorList>
    </citation>
    <scope>NUCLEOTIDE SEQUENCE [LARGE SCALE GENOMIC DNA]</scope>
</reference>
<gene>
    <name evidence="1" type="ORF">LNINA_LOCUS2661</name>
</gene>
<dbReference type="AlphaFoldDB" id="A0AAV1J3K3"/>
<keyword evidence="2" id="KW-1185">Reference proteome</keyword>
<comment type="caution">
    <text evidence="1">The sequence shown here is derived from an EMBL/GenBank/DDBJ whole genome shotgun (WGS) entry which is preliminary data.</text>
</comment>
<evidence type="ECO:0000313" key="1">
    <source>
        <dbReference type="EMBL" id="CAK1542808.1"/>
    </source>
</evidence>
<dbReference type="EMBL" id="CAVLEF010000003">
    <property type="protein sequence ID" value="CAK1542808.1"/>
    <property type="molecule type" value="Genomic_DNA"/>
</dbReference>
<dbReference type="Proteomes" id="UP001497472">
    <property type="component" value="Unassembled WGS sequence"/>
</dbReference>
<accession>A0AAV1J3K3</accession>
<name>A0AAV1J3K3_9NEOP</name>
<evidence type="ECO:0000313" key="2">
    <source>
        <dbReference type="Proteomes" id="UP001497472"/>
    </source>
</evidence>